<dbReference type="GO" id="GO:0004386">
    <property type="term" value="F:helicase activity"/>
    <property type="evidence" value="ECO:0007669"/>
    <property type="project" value="UniProtKB-KW"/>
</dbReference>
<evidence type="ECO:0000259" key="3">
    <source>
        <dbReference type="PROSITE" id="PS51194"/>
    </source>
</evidence>
<reference evidence="4" key="1">
    <citation type="submission" date="2020-10" db="EMBL/GenBank/DDBJ databases">
        <authorList>
            <person name="Gilroy R."/>
        </authorList>
    </citation>
    <scope>NUCLEOTIDE SEQUENCE</scope>
    <source>
        <strain evidence="4">CHK152-2871</strain>
    </source>
</reference>
<protein>
    <submittedName>
        <fullName evidence="4">DEAD/DEAH box helicase</fullName>
    </submittedName>
</protein>
<keyword evidence="4" id="KW-0067">ATP-binding</keyword>
<dbReference type="InterPro" id="IPR049730">
    <property type="entry name" value="SNF2/RAD54-like_C"/>
</dbReference>
<dbReference type="InterPro" id="IPR050496">
    <property type="entry name" value="SNF2_RAD54_helicase_repair"/>
</dbReference>
<dbReference type="InterPro" id="IPR038718">
    <property type="entry name" value="SNF2-like_sf"/>
</dbReference>
<dbReference type="Pfam" id="PF00176">
    <property type="entry name" value="SNF2-rel_dom"/>
    <property type="match status" value="1"/>
</dbReference>
<dbReference type="InterPro" id="IPR027417">
    <property type="entry name" value="P-loop_NTPase"/>
</dbReference>
<sequence length="966" mass="111988">MIVADTLSFKKNDIEKLLLNLDQNPYTQKNKDFRYTLSLIYELIEEEFCDTYDNKSQILRATDIILKAKDNHAEIFVTPPYNFEYYLKSKGSLYKLKAGYKNIDNENKYGYDISLDMLFEYFTGVDESQELPEDVTENYRFYFNLFQFVKKTVEKLNFIPSIKFKKETFSVIWEPYFKNKDYLKCYQSMLENDFLDRETTTKIIEGYLNYLIFNFLNVKHYKFKDLKAAIYFTKNISHKRAFKGEDLGLDIQSWLDEMSLGTYDIIPVFNIEKLNDEKFLMRILAKDKLKNEIIDLDSLDEMQKTLIEKQINWATKYIEDLDDVTLELDLSGVYKLITQITYYLAQAGMEVNLPEGMDNVIIPRASINAKIKQKRLDDVRELLQGGTGSTLSLDEIMDFSIEVALGENEKISAEEFQKLAKDTNGLIKYKDKYILIDRDETQKLLERLKKKPDFVMNKMQLLHHALSGKIDEYDFDYDEAFARIISDFTRVEDISLPKNLTGTLRPYQEIGFRWLYTNVTKGFGCAIADDMGLGKTIQVISLILKLKEENKLKKPVLVVCPTTLMGNWERELETFAPSLKTFIYHGFDRAFNIDCDVILTTYAILRIDLEEFKKYNWDLFVIDEAQNIKNPSTSQTQAVKTLKAQMKIAMTGTPVENRLSELWSIFDFINKGYLGSISDFSKNYSVPIERFKETTRAQKLKKAISPFMLRRLKTDKSIISDLPDKVVLDEFCYLTKAQAALYERVLNQSMNDIANSGGGINRRGAIFKLITSLKQVCNHPYHYLKHGDMSQGASGKTQKLVSILHNIISNDEKALVFTQYKEMGSILEKILADEFNCDPLFFHGSLNVKQREQMIKEFSDDLSKKIMILSLKAGGLGLNLTSASNVIHYDLWWNPAVEDQATDRTYRIGQDKNVMVHRFITLSTFEEKIDKIIKDKRELADAAVFAGEKIITELSDDEIYEIFSLA</sequence>
<dbReference type="GO" id="GO:0005524">
    <property type="term" value="F:ATP binding"/>
    <property type="evidence" value="ECO:0007669"/>
    <property type="project" value="InterPro"/>
</dbReference>
<comment type="caution">
    <text evidence="4">The sequence shown here is derived from an EMBL/GenBank/DDBJ whole genome shotgun (WGS) entry which is preliminary data.</text>
</comment>
<gene>
    <name evidence="4" type="ORF">IAA86_08645</name>
</gene>
<dbReference type="PROSITE" id="PS51194">
    <property type="entry name" value="HELICASE_CTER"/>
    <property type="match status" value="1"/>
</dbReference>
<dbReference type="AlphaFoldDB" id="A0A9D1JY12"/>
<evidence type="ECO:0000256" key="1">
    <source>
        <dbReference type="ARBA" id="ARBA00022801"/>
    </source>
</evidence>
<dbReference type="Pfam" id="PF12419">
    <property type="entry name" value="DUF3670"/>
    <property type="match status" value="1"/>
</dbReference>
<dbReference type="Gene3D" id="3.40.50.10810">
    <property type="entry name" value="Tandem AAA-ATPase domain"/>
    <property type="match status" value="1"/>
</dbReference>
<evidence type="ECO:0000259" key="2">
    <source>
        <dbReference type="PROSITE" id="PS51192"/>
    </source>
</evidence>
<dbReference type="PANTHER" id="PTHR45629:SF7">
    <property type="entry name" value="DNA EXCISION REPAIR PROTEIN ERCC-6-RELATED"/>
    <property type="match status" value="1"/>
</dbReference>
<dbReference type="InterPro" id="IPR000330">
    <property type="entry name" value="SNF2_N"/>
</dbReference>
<dbReference type="Pfam" id="PF00271">
    <property type="entry name" value="Helicase_C"/>
    <property type="match status" value="1"/>
</dbReference>
<dbReference type="InterPro" id="IPR001650">
    <property type="entry name" value="Helicase_C-like"/>
</dbReference>
<dbReference type="EMBL" id="DVJQ01000073">
    <property type="protein sequence ID" value="HIS75069.1"/>
    <property type="molecule type" value="Genomic_DNA"/>
</dbReference>
<reference evidence="4" key="2">
    <citation type="journal article" date="2021" name="PeerJ">
        <title>Extensive microbial diversity within the chicken gut microbiome revealed by metagenomics and culture.</title>
        <authorList>
            <person name="Gilroy R."/>
            <person name="Ravi A."/>
            <person name="Getino M."/>
            <person name="Pursley I."/>
            <person name="Horton D.L."/>
            <person name="Alikhan N.F."/>
            <person name="Baker D."/>
            <person name="Gharbi K."/>
            <person name="Hall N."/>
            <person name="Watson M."/>
            <person name="Adriaenssens E.M."/>
            <person name="Foster-Nyarko E."/>
            <person name="Jarju S."/>
            <person name="Secka A."/>
            <person name="Antonio M."/>
            <person name="Oren A."/>
            <person name="Chaudhuri R.R."/>
            <person name="La Ragione R."/>
            <person name="Hildebrand F."/>
            <person name="Pallen M.J."/>
        </authorList>
    </citation>
    <scope>NUCLEOTIDE SEQUENCE</scope>
    <source>
        <strain evidence="4">CHK152-2871</strain>
    </source>
</reference>
<keyword evidence="4" id="KW-0347">Helicase</keyword>
<dbReference type="SMART" id="SM00490">
    <property type="entry name" value="HELICc"/>
    <property type="match status" value="1"/>
</dbReference>
<feature type="domain" description="Helicase C-terminal" evidence="3">
    <location>
        <begin position="799"/>
        <end position="958"/>
    </location>
</feature>
<dbReference type="Proteomes" id="UP000886865">
    <property type="component" value="Unassembled WGS sequence"/>
</dbReference>
<evidence type="ECO:0000313" key="5">
    <source>
        <dbReference type="Proteomes" id="UP000886865"/>
    </source>
</evidence>
<dbReference type="CDD" id="cd18793">
    <property type="entry name" value="SF2_C_SNF"/>
    <property type="match status" value="1"/>
</dbReference>
<dbReference type="InterPro" id="IPR022138">
    <property type="entry name" value="DUF3670"/>
</dbReference>
<evidence type="ECO:0000313" key="4">
    <source>
        <dbReference type="EMBL" id="HIS75069.1"/>
    </source>
</evidence>
<keyword evidence="4" id="KW-0547">Nucleotide-binding</keyword>
<dbReference type="PROSITE" id="PS51192">
    <property type="entry name" value="HELICASE_ATP_BIND_1"/>
    <property type="match status" value="1"/>
</dbReference>
<dbReference type="GO" id="GO:0015616">
    <property type="term" value="F:DNA translocase activity"/>
    <property type="evidence" value="ECO:0007669"/>
    <property type="project" value="TreeGrafter"/>
</dbReference>
<dbReference type="Gene3D" id="3.40.50.300">
    <property type="entry name" value="P-loop containing nucleotide triphosphate hydrolases"/>
    <property type="match status" value="1"/>
</dbReference>
<dbReference type="GO" id="GO:0016787">
    <property type="term" value="F:hydrolase activity"/>
    <property type="evidence" value="ECO:0007669"/>
    <property type="project" value="UniProtKB-KW"/>
</dbReference>
<dbReference type="PANTHER" id="PTHR45629">
    <property type="entry name" value="SNF2/RAD54 FAMILY MEMBER"/>
    <property type="match status" value="1"/>
</dbReference>
<accession>A0A9D1JY12</accession>
<proteinExistence type="predicted"/>
<dbReference type="InterPro" id="IPR014001">
    <property type="entry name" value="Helicase_ATP-bd"/>
</dbReference>
<dbReference type="SUPFAM" id="SSF52540">
    <property type="entry name" value="P-loop containing nucleoside triphosphate hydrolases"/>
    <property type="match status" value="2"/>
</dbReference>
<feature type="domain" description="Helicase ATP-binding" evidence="2">
    <location>
        <begin position="516"/>
        <end position="672"/>
    </location>
</feature>
<keyword evidence="1" id="KW-0378">Hydrolase</keyword>
<name>A0A9D1JY12_9BACT</name>
<dbReference type="SMART" id="SM00487">
    <property type="entry name" value="DEXDc"/>
    <property type="match status" value="1"/>
</dbReference>
<organism evidence="4 5">
    <name type="scientific">Candidatus Galligastranaerophilus intestinavium</name>
    <dbReference type="NCBI Taxonomy" id="2840836"/>
    <lineage>
        <taxon>Bacteria</taxon>
        <taxon>Candidatus Galligastranaerophilus</taxon>
    </lineage>
</organism>
<dbReference type="CDD" id="cd18012">
    <property type="entry name" value="DEXQc_arch_SWI2_SNF2"/>
    <property type="match status" value="1"/>
</dbReference>